<dbReference type="EMBL" id="JADBEM010000001">
    <property type="protein sequence ID" value="MBE1607781.1"/>
    <property type="molecule type" value="Genomic_DNA"/>
</dbReference>
<dbReference type="Proteomes" id="UP000638648">
    <property type="component" value="Unassembled WGS sequence"/>
</dbReference>
<feature type="region of interest" description="Disordered" evidence="1">
    <location>
        <begin position="66"/>
        <end position="99"/>
    </location>
</feature>
<gene>
    <name evidence="2" type="ORF">HEB94_004629</name>
</gene>
<keyword evidence="3" id="KW-1185">Reference proteome</keyword>
<accession>A0A927MWL0</accession>
<dbReference type="AlphaFoldDB" id="A0A927MWL0"/>
<evidence type="ECO:0000313" key="3">
    <source>
        <dbReference type="Proteomes" id="UP000638648"/>
    </source>
</evidence>
<sequence length="99" mass="10260">MTLSPGRSVLAKAVSCSPPLIRIPPCELSSVLSWKRSTQLPDQATASTSTPPPCSRTALHGCVFADERPASDASDSGVRNGVVTGPNSSPQPLLKESTT</sequence>
<feature type="compositionally biased region" description="Polar residues" evidence="1">
    <location>
        <begin position="85"/>
        <end position="99"/>
    </location>
</feature>
<protein>
    <submittedName>
        <fullName evidence="2">Uncharacterized protein</fullName>
    </submittedName>
</protein>
<evidence type="ECO:0000256" key="1">
    <source>
        <dbReference type="SAM" id="MobiDB-lite"/>
    </source>
</evidence>
<proteinExistence type="predicted"/>
<evidence type="ECO:0000313" key="2">
    <source>
        <dbReference type="EMBL" id="MBE1607781.1"/>
    </source>
</evidence>
<reference evidence="2" key="1">
    <citation type="submission" date="2020-10" db="EMBL/GenBank/DDBJ databases">
        <title>Sequencing the genomes of 1000 actinobacteria strains.</title>
        <authorList>
            <person name="Klenk H.-P."/>
        </authorList>
    </citation>
    <scope>NUCLEOTIDE SEQUENCE</scope>
    <source>
        <strain evidence="2">DSM 45354</strain>
    </source>
</reference>
<comment type="caution">
    <text evidence="2">The sequence shown here is derived from an EMBL/GenBank/DDBJ whole genome shotgun (WGS) entry which is preliminary data.</text>
</comment>
<name>A0A927MWL0_9ACTN</name>
<organism evidence="2 3">
    <name type="scientific">Actinopolymorpha pittospori</name>
    <dbReference type="NCBI Taxonomy" id="648752"/>
    <lineage>
        <taxon>Bacteria</taxon>
        <taxon>Bacillati</taxon>
        <taxon>Actinomycetota</taxon>
        <taxon>Actinomycetes</taxon>
        <taxon>Propionibacteriales</taxon>
        <taxon>Actinopolymorphaceae</taxon>
        <taxon>Actinopolymorpha</taxon>
    </lineage>
</organism>